<gene>
    <name evidence="1" type="ORF">DLM75_20605</name>
</gene>
<name>A0A396YSP1_9LEPT</name>
<organism evidence="1">
    <name type="scientific">Leptospira stimsonii</name>
    <dbReference type="NCBI Taxonomy" id="2202203"/>
    <lineage>
        <taxon>Bacteria</taxon>
        <taxon>Pseudomonadati</taxon>
        <taxon>Spirochaetota</taxon>
        <taxon>Spirochaetia</taxon>
        <taxon>Leptospirales</taxon>
        <taxon>Leptospiraceae</taxon>
        <taxon>Leptospira</taxon>
    </lineage>
</organism>
<evidence type="ECO:0000313" key="1">
    <source>
        <dbReference type="EMBL" id="RHX85595.1"/>
    </source>
</evidence>
<comment type="caution">
    <text evidence="1">The sequence shown here is derived from an EMBL/GenBank/DDBJ whole genome shotgun (WGS) entry which is preliminary data.</text>
</comment>
<dbReference type="EMBL" id="QHCT01000008">
    <property type="protein sequence ID" value="RHX85595.1"/>
    <property type="molecule type" value="Genomic_DNA"/>
</dbReference>
<reference evidence="1" key="1">
    <citation type="journal article" date="2020" name="Int. J. Syst. Evol. Microbiol.">
        <title>Leptospira yasudae sp. nov. and Leptospira stimsonii sp. nov., two new species of the pathogenic group isolated from environmental sources.</title>
        <authorList>
            <person name="Casanovas-Massana A."/>
            <person name="Hamond C."/>
            <person name="Santos L.A."/>
            <person name="de Oliveira D."/>
            <person name="Hacker K.P."/>
            <person name="Balassiano I."/>
            <person name="Costa F."/>
            <person name="Medeiros M.A."/>
            <person name="Reis M.G."/>
            <person name="Ko A.I."/>
            <person name="Wunder E.A."/>
        </authorList>
    </citation>
    <scope>NUCLEOTIDE SEQUENCE</scope>
    <source>
        <strain evidence="1">Yale</strain>
    </source>
</reference>
<accession>A0A396YSP1</accession>
<proteinExistence type="predicted"/>
<dbReference type="AlphaFoldDB" id="A0A396YSP1"/>
<protein>
    <submittedName>
        <fullName evidence="1">Uncharacterized protein</fullName>
    </submittedName>
</protein>
<sequence length="81" mass="8811">MPGSSLGLLSLLVESAKKESRPRNGRILLEFLHCGYLLAKLEFCDIGKSAVVFSATHPSTRKSGGAREFYGKIVGVPTNFR</sequence>
<dbReference type="Proteomes" id="UP000265798">
    <property type="component" value="Unassembled WGS sequence"/>
</dbReference>